<sequence>MGTLTVAAGGGGDAITGAAIAGRHATAGPPIVMTYSWDRLMIDPLPGPRTAADFTGLRKLAPNVLEVVATTTPIGGAGSSLPRLAAELPARLLLLDPSGGAVGMAHQIVAAVEYFQLDDVDLIDVGGDALTNGADLGLRSPLADQLALAACVRTGIPTRLLIAGAGLDGELPAAVIAERLTQLDAQDLPALDAESIAAVRHVFGWHPSEASGLLAAAAAGRRGSVEVRDAGDHVEMTDATTLLSAVDAKRAAEVTPAAQILDAKSLDDAERSIREVTGISEIAYETQKAKRLATGHAHEPTEADLPVVDRFADSARLHGAEFISVRRLSELVGATTLSTFTALTDLLATNRSKRYEPSLYRTT</sequence>
<accession>A0A6M6JHS7</accession>
<dbReference type="Pfam" id="PF06626">
    <property type="entry name" value="DUF1152"/>
    <property type="match status" value="1"/>
</dbReference>
<evidence type="ECO:0000313" key="1">
    <source>
        <dbReference type="EMBL" id="QJY46272.1"/>
    </source>
</evidence>
<dbReference type="KEGG" id="pbro:HOP40_11040"/>
<organism evidence="1 2">
    <name type="scientific">Pseudonocardia broussonetiae</name>
    <dbReference type="NCBI Taxonomy" id="2736640"/>
    <lineage>
        <taxon>Bacteria</taxon>
        <taxon>Bacillati</taxon>
        <taxon>Actinomycetota</taxon>
        <taxon>Actinomycetes</taxon>
        <taxon>Pseudonocardiales</taxon>
        <taxon>Pseudonocardiaceae</taxon>
        <taxon>Pseudonocardia</taxon>
    </lineage>
</organism>
<proteinExistence type="predicted"/>
<dbReference type="InterPro" id="IPR010581">
    <property type="entry name" value="DUF1152"/>
</dbReference>
<reference evidence="1 2" key="1">
    <citation type="submission" date="2020-05" db="EMBL/GenBank/DDBJ databases">
        <authorList>
            <person name="Mo P."/>
        </authorList>
    </citation>
    <scope>NUCLEOTIDE SEQUENCE [LARGE SCALE GENOMIC DNA]</scope>
    <source>
        <strain evidence="1 2">Gen01</strain>
    </source>
</reference>
<dbReference type="RefSeq" id="WP_172157375.1">
    <property type="nucleotide sequence ID" value="NZ_CP053564.1"/>
</dbReference>
<keyword evidence="2" id="KW-1185">Reference proteome</keyword>
<dbReference type="Proteomes" id="UP000505377">
    <property type="component" value="Chromosome"/>
</dbReference>
<dbReference type="AlphaFoldDB" id="A0A6M6JHS7"/>
<dbReference type="EMBL" id="CP053564">
    <property type="protein sequence ID" value="QJY46272.1"/>
    <property type="molecule type" value="Genomic_DNA"/>
</dbReference>
<protein>
    <submittedName>
        <fullName evidence="1">DUF1152 domain-containing protein</fullName>
    </submittedName>
</protein>
<evidence type="ECO:0000313" key="2">
    <source>
        <dbReference type="Proteomes" id="UP000505377"/>
    </source>
</evidence>
<gene>
    <name evidence="1" type="ORF">HOP40_11040</name>
</gene>
<name>A0A6M6JHS7_9PSEU</name>